<keyword evidence="2" id="KW-1185">Reference proteome</keyword>
<name>A0A0F3GXZ0_9BACT</name>
<evidence type="ECO:0000313" key="1">
    <source>
        <dbReference type="EMBL" id="KJU86745.1"/>
    </source>
</evidence>
<dbReference type="Proteomes" id="UP000033423">
    <property type="component" value="Unassembled WGS sequence"/>
</dbReference>
<sequence length="56" mass="6308">EAVLEKLSDYNVSNSYKYKFIPHISMTVDKAALDALLALTEVEKVEEDSAMPYNVN</sequence>
<dbReference type="EMBL" id="LACI01000471">
    <property type="protein sequence ID" value="KJU86745.1"/>
    <property type="molecule type" value="Genomic_DNA"/>
</dbReference>
<proteinExistence type="predicted"/>
<dbReference type="AlphaFoldDB" id="A0A0F3GXZ0"/>
<dbReference type="InterPro" id="IPR037045">
    <property type="entry name" value="S8pro/Inhibitor_I9_sf"/>
</dbReference>
<dbReference type="Gene3D" id="3.30.70.80">
    <property type="entry name" value="Peptidase S8 propeptide/proteinase inhibitor I9"/>
    <property type="match status" value="1"/>
</dbReference>
<organism evidence="1 2">
    <name type="scientific">Candidatus Magnetobacterium bavaricum</name>
    <dbReference type="NCBI Taxonomy" id="29290"/>
    <lineage>
        <taxon>Bacteria</taxon>
        <taxon>Pseudomonadati</taxon>
        <taxon>Nitrospirota</taxon>
        <taxon>Thermodesulfovibrionia</taxon>
        <taxon>Thermodesulfovibrionales</taxon>
        <taxon>Candidatus Magnetobacteriaceae</taxon>
        <taxon>Candidatus Magnetobacterium</taxon>
    </lineage>
</organism>
<feature type="non-terminal residue" evidence="1">
    <location>
        <position position="1"/>
    </location>
</feature>
<dbReference type="SUPFAM" id="SSF54897">
    <property type="entry name" value="Protease propeptides/inhibitors"/>
    <property type="match status" value="1"/>
</dbReference>
<reference evidence="1 2" key="1">
    <citation type="submission" date="2015-02" db="EMBL/GenBank/DDBJ databases">
        <title>Single-cell genomics of uncultivated deep-branching MTB reveals a conserved set of magnetosome genes.</title>
        <authorList>
            <person name="Kolinko S."/>
            <person name="Richter M."/>
            <person name="Glockner F.O."/>
            <person name="Brachmann A."/>
            <person name="Schuler D."/>
        </authorList>
    </citation>
    <scope>NUCLEOTIDE SEQUENCE [LARGE SCALE GENOMIC DNA]</scope>
    <source>
        <strain evidence="1">TM-1</strain>
    </source>
</reference>
<protein>
    <submittedName>
        <fullName evidence="1">Uncharacterized protein</fullName>
    </submittedName>
</protein>
<evidence type="ECO:0000313" key="2">
    <source>
        <dbReference type="Proteomes" id="UP000033423"/>
    </source>
</evidence>
<accession>A0A0F3GXZ0</accession>
<comment type="caution">
    <text evidence="1">The sequence shown here is derived from an EMBL/GenBank/DDBJ whole genome shotgun (WGS) entry which is preliminary data.</text>
</comment>
<gene>
    <name evidence="1" type="ORF">MBAV_001058</name>
</gene>